<keyword evidence="7" id="KW-0067">ATP-binding</keyword>
<dbReference type="Gene3D" id="3.40.50.980">
    <property type="match status" value="2"/>
</dbReference>
<dbReference type="FunFam" id="3.30.300.30:FF:000007">
    <property type="entry name" value="4-coumarate--CoA ligase 2"/>
    <property type="match status" value="1"/>
</dbReference>
<dbReference type="Gene3D" id="3.30.300.30">
    <property type="match status" value="1"/>
</dbReference>
<keyword evidence="12" id="KW-0599">Photoprotein</keyword>
<dbReference type="Gene3D" id="2.30.38.10">
    <property type="entry name" value="Luciferase, Domain 3"/>
    <property type="match status" value="1"/>
</dbReference>
<gene>
    <name evidence="16" type="ORF">CEUTPL_LOCUS7165</name>
</gene>
<evidence type="ECO:0000256" key="6">
    <source>
        <dbReference type="ARBA" id="ARBA00022741"/>
    </source>
</evidence>
<dbReference type="InterPro" id="IPR045851">
    <property type="entry name" value="AMP-bd_C_sf"/>
</dbReference>
<keyword evidence="17" id="KW-1185">Reference proteome</keyword>
<comment type="similarity">
    <text evidence="2">Belongs to the ATP-dependent AMP-binding enzyme family.</text>
</comment>
<evidence type="ECO:0000256" key="13">
    <source>
        <dbReference type="ARBA" id="ARBA00048497"/>
    </source>
</evidence>
<keyword evidence="8" id="KW-0560">Oxidoreductase</keyword>
<evidence type="ECO:0000256" key="7">
    <source>
        <dbReference type="ARBA" id="ARBA00022840"/>
    </source>
</evidence>
<feature type="domain" description="AMP-binding enzyme C-terminal" evidence="15">
    <location>
        <begin position="511"/>
        <end position="587"/>
    </location>
</feature>
<evidence type="ECO:0000256" key="1">
    <source>
        <dbReference type="ARBA" id="ARBA00004275"/>
    </source>
</evidence>
<dbReference type="EMBL" id="OU892279">
    <property type="protein sequence ID" value="CAG9766586.1"/>
    <property type="molecule type" value="Genomic_DNA"/>
</dbReference>
<dbReference type="EC" id="1.13.12.7" evidence="3"/>
<reference evidence="16" key="1">
    <citation type="submission" date="2022-01" db="EMBL/GenBank/DDBJ databases">
        <authorList>
            <person name="King R."/>
        </authorList>
    </citation>
    <scope>NUCLEOTIDE SEQUENCE</scope>
</reference>
<evidence type="ECO:0000313" key="17">
    <source>
        <dbReference type="Proteomes" id="UP001152799"/>
    </source>
</evidence>
<evidence type="ECO:0000256" key="10">
    <source>
        <dbReference type="ARBA" id="ARBA00023140"/>
    </source>
</evidence>
<keyword evidence="5" id="KW-0479">Metal-binding</keyword>
<evidence type="ECO:0000256" key="3">
    <source>
        <dbReference type="ARBA" id="ARBA00012532"/>
    </source>
</evidence>
<protein>
    <recommendedName>
        <fullName evidence="4">Luciferin 4-monooxygenase</fullName>
        <ecNumber evidence="3">1.13.12.7</ecNumber>
    </recommendedName>
</protein>
<comment type="catalytic activity">
    <reaction evidence="13">
        <text>firefly D-luciferin + ATP + O2 = firefly oxyluciferin + hnu + AMP + CO2 + diphosphate</text>
        <dbReference type="Rhea" id="RHEA:10732"/>
        <dbReference type="ChEBI" id="CHEBI:15379"/>
        <dbReference type="ChEBI" id="CHEBI:16526"/>
        <dbReference type="ChEBI" id="CHEBI:16792"/>
        <dbReference type="ChEBI" id="CHEBI:30212"/>
        <dbReference type="ChEBI" id="CHEBI:30616"/>
        <dbReference type="ChEBI" id="CHEBI:33019"/>
        <dbReference type="ChEBI" id="CHEBI:58038"/>
        <dbReference type="ChEBI" id="CHEBI:456215"/>
        <dbReference type="EC" id="1.13.12.7"/>
    </reaction>
</comment>
<dbReference type="PANTHER" id="PTHR24096:SF394">
    <property type="entry name" value="LUCIFERIN 4-MONOOXYGENASE"/>
    <property type="match status" value="1"/>
</dbReference>
<evidence type="ECO:0000256" key="8">
    <source>
        <dbReference type="ARBA" id="ARBA00023002"/>
    </source>
</evidence>
<dbReference type="AlphaFoldDB" id="A0A9N9MKG5"/>
<evidence type="ECO:0000256" key="12">
    <source>
        <dbReference type="ARBA" id="ARBA00023262"/>
    </source>
</evidence>
<dbReference type="OrthoDB" id="10253869at2759"/>
<dbReference type="GO" id="GO:0005524">
    <property type="term" value="F:ATP binding"/>
    <property type="evidence" value="ECO:0007669"/>
    <property type="project" value="UniProtKB-KW"/>
</dbReference>
<evidence type="ECO:0000259" key="14">
    <source>
        <dbReference type="Pfam" id="PF00501"/>
    </source>
</evidence>
<name>A0A9N9MKG5_9CUCU</name>
<dbReference type="Proteomes" id="UP001152799">
    <property type="component" value="Chromosome 3"/>
</dbReference>
<evidence type="ECO:0000256" key="5">
    <source>
        <dbReference type="ARBA" id="ARBA00022723"/>
    </source>
</evidence>
<evidence type="ECO:0000313" key="16">
    <source>
        <dbReference type="EMBL" id="CAG9766586.1"/>
    </source>
</evidence>
<feature type="domain" description="AMP-dependent synthetase/ligase" evidence="14">
    <location>
        <begin position="95"/>
        <end position="460"/>
    </location>
</feature>
<dbReference type="GO" id="GO:0046872">
    <property type="term" value="F:metal ion binding"/>
    <property type="evidence" value="ECO:0007669"/>
    <property type="project" value="UniProtKB-KW"/>
</dbReference>
<dbReference type="FunFam" id="3.40.50.12780:FF:000003">
    <property type="entry name" value="Long-chain-fatty-acid--CoA ligase FadD"/>
    <property type="match status" value="1"/>
</dbReference>
<accession>A0A9N9MKG5</accession>
<dbReference type="GO" id="GO:0008218">
    <property type="term" value="P:bioluminescence"/>
    <property type="evidence" value="ECO:0007669"/>
    <property type="project" value="UniProtKB-KW"/>
</dbReference>
<dbReference type="InterPro" id="IPR020845">
    <property type="entry name" value="AMP-binding_CS"/>
</dbReference>
<evidence type="ECO:0000259" key="15">
    <source>
        <dbReference type="Pfam" id="PF13193"/>
    </source>
</evidence>
<dbReference type="Pfam" id="PF00501">
    <property type="entry name" value="AMP-binding"/>
    <property type="match status" value="1"/>
</dbReference>
<comment type="subcellular location">
    <subcellularLocation>
        <location evidence="1">Peroxisome</location>
    </subcellularLocation>
</comment>
<keyword evidence="11" id="KW-0455">Luminescence</keyword>
<dbReference type="SUPFAM" id="SSF56801">
    <property type="entry name" value="Acetyl-CoA synthetase-like"/>
    <property type="match status" value="1"/>
</dbReference>
<evidence type="ECO:0000256" key="9">
    <source>
        <dbReference type="ARBA" id="ARBA00023033"/>
    </source>
</evidence>
<dbReference type="GO" id="GO:0005777">
    <property type="term" value="C:peroxisome"/>
    <property type="evidence" value="ECO:0007669"/>
    <property type="project" value="UniProtKB-SubCell"/>
</dbReference>
<evidence type="ECO:0000256" key="2">
    <source>
        <dbReference type="ARBA" id="ARBA00006432"/>
    </source>
</evidence>
<dbReference type="InterPro" id="IPR025110">
    <property type="entry name" value="AMP-bd_C"/>
</dbReference>
<dbReference type="Pfam" id="PF13193">
    <property type="entry name" value="AMP-binding_C"/>
    <property type="match status" value="1"/>
</dbReference>
<proteinExistence type="inferred from homology"/>
<evidence type="ECO:0000256" key="4">
    <source>
        <dbReference type="ARBA" id="ARBA00019043"/>
    </source>
</evidence>
<organism evidence="16 17">
    <name type="scientific">Ceutorhynchus assimilis</name>
    <name type="common">cabbage seed weevil</name>
    <dbReference type="NCBI Taxonomy" id="467358"/>
    <lineage>
        <taxon>Eukaryota</taxon>
        <taxon>Metazoa</taxon>
        <taxon>Ecdysozoa</taxon>
        <taxon>Arthropoda</taxon>
        <taxon>Hexapoda</taxon>
        <taxon>Insecta</taxon>
        <taxon>Pterygota</taxon>
        <taxon>Neoptera</taxon>
        <taxon>Endopterygota</taxon>
        <taxon>Coleoptera</taxon>
        <taxon>Polyphaga</taxon>
        <taxon>Cucujiformia</taxon>
        <taxon>Curculionidae</taxon>
        <taxon>Ceutorhynchinae</taxon>
        <taxon>Ceutorhynchus</taxon>
    </lineage>
</organism>
<sequence length="598" mass="65957">MSRIILKRFPLNPFVQPNQVGVIGLLTFMGNGKFEKRTYSINCKTSSKHQLRISNQIRQISSGIIKSPIGNCATIPNEHAVEHIYKNMDEWIEEPAATCAVSGRSYTYGMLRMLVNRCAQAMLGHCGMKTGEVVALLLPNIPEYIIVCHGAMEAGLIVTFVNPLYTPDEIKRQFENAGVKMIVTIPLLLEMVTTIGPQLPGYKTTICIGGDDEPGRNVHGLMSLLSAGYEADLPEIHPDKLALLPYSSGTTGLPKGVMLSHRNLVANMVQGDHPALIAKTTAETGQKHTTLTVLPFFHIYGFNGIMNVCLRLGTHLITIPRFTPEDYLKALLEYKPTYLFVVPSLLLFLASHPSVTKDHLSSIEEITSGAAPLTEGLLQKFRQKIDNPKVTIRQGYGMTETSPVTFIMPNLTPPSKIGTIGVLFPGTEAKVLSLTTREELGTHQTGELLVRGPQVMMGYLNNEKATSETIDEDGWLHTGDVVYYDEDHYFYVVDRCKELIKVKGNQVSPTELENLILEIEGIVDAAVVGVPDELAGEVPRAYVVTKPGQNLNEEDIKKFVSSKVTHYKKLAGGVKFIQSIPRNPSGKILRNELKIQNP</sequence>
<dbReference type="GO" id="GO:0004467">
    <property type="term" value="F:long-chain fatty acid-CoA ligase activity"/>
    <property type="evidence" value="ECO:0007669"/>
    <property type="project" value="TreeGrafter"/>
</dbReference>
<keyword evidence="10" id="KW-0576">Peroxisome</keyword>
<dbReference type="GO" id="GO:0046949">
    <property type="term" value="P:fatty-acyl-CoA biosynthetic process"/>
    <property type="evidence" value="ECO:0007669"/>
    <property type="project" value="TreeGrafter"/>
</dbReference>
<dbReference type="PROSITE" id="PS00455">
    <property type="entry name" value="AMP_BINDING"/>
    <property type="match status" value="1"/>
</dbReference>
<keyword evidence="9" id="KW-0503">Monooxygenase</keyword>
<dbReference type="PANTHER" id="PTHR24096">
    <property type="entry name" value="LONG-CHAIN-FATTY-ACID--COA LIGASE"/>
    <property type="match status" value="1"/>
</dbReference>
<keyword evidence="6" id="KW-0547">Nucleotide-binding</keyword>
<evidence type="ECO:0000256" key="11">
    <source>
        <dbReference type="ARBA" id="ARBA00023223"/>
    </source>
</evidence>
<dbReference type="InterPro" id="IPR000873">
    <property type="entry name" value="AMP-dep_synth/lig_dom"/>
</dbReference>
<dbReference type="GO" id="GO:0004497">
    <property type="term" value="F:monooxygenase activity"/>
    <property type="evidence" value="ECO:0007669"/>
    <property type="project" value="UniProtKB-KW"/>
</dbReference>